<feature type="transmembrane region" description="Helical" evidence="6">
    <location>
        <begin position="7"/>
        <end position="24"/>
    </location>
</feature>
<feature type="transmembrane region" description="Helical" evidence="6">
    <location>
        <begin position="322"/>
        <end position="344"/>
    </location>
</feature>
<accession>A0A843QPJ7</accession>
<organism evidence="8 11">
    <name type="scientific">Lactiplantibacillus pentosus</name>
    <name type="common">Lactobacillus pentosus</name>
    <dbReference type="NCBI Taxonomy" id="1589"/>
    <lineage>
        <taxon>Bacteria</taxon>
        <taxon>Bacillati</taxon>
        <taxon>Bacillota</taxon>
        <taxon>Bacilli</taxon>
        <taxon>Lactobacillales</taxon>
        <taxon>Lactobacillaceae</taxon>
        <taxon>Lactiplantibacillus</taxon>
    </lineage>
</organism>
<feature type="transmembrane region" description="Helical" evidence="6">
    <location>
        <begin position="123"/>
        <end position="142"/>
    </location>
</feature>
<dbReference type="GO" id="GO:0005886">
    <property type="term" value="C:plasma membrane"/>
    <property type="evidence" value="ECO:0007669"/>
    <property type="project" value="UniProtKB-SubCell"/>
</dbReference>
<evidence type="ECO:0000313" key="9">
    <source>
        <dbReference type="EMBL" id="RMW52870.1"/>
    </source>
</evidence>
<feature type="transmembrane region" description="Helical" evidence="6">
    <location>
        <begin position="201"/>
        <end position="220"/>
    </location>
</feature>
<feature type="transmembrane region" description="Helical" evidence="6">
    <location>
        <begin position="350"/>
        <end position="372"/>
    </location>
</feature>
<gene>
    <name evidence="8" type="ORF">D6U17_13005</name>
    <name evidence="9" type="ORF">D6U18_00725</name>
</gene>
<dbReference type="SUPFAM" id="SSF103473">
    <property type="entry name" value="MFS general substrate transporter"/>
    <property type="match status" value="1"/>
</dbReference>
<name>A0A843QPJ7_LACPE</name>
<evidence type="ECO:0000256" key="6">
    <source>
        <dbReference type="SAM" id="Phobius"/>
    </source>
</evidence>
<feature type="transmembrane region" description="Helical" evidence="6">
    <location>
        <begin position="30"/>
        <end position="51"/>
    </location>
</feature>
<evidence type="ECO:0000256" key="3">
    <source>
        <dbReference type="ARBA" id="ARBA00022692"/>
    </source>
</evidence>
<keyword evidence="4 6" id="KW-1133">Transmembrane helix</keyword>
<keyword evidence="2" id="KW-0813">Transport</keyword>
<dbReference type="PANTHER" id="PTHR23530">
    <property type="entry name" value="TRANSPORT PROTEIN-RELATED"/>
    <property type="match status" value="1"/>
</dbReference>
<feature type="transmembrane region" description="Helical" evidence="6">
    <location>
        <begin position="285"/>
        <end position="302"/>
    </location>
</feature>
<dbReference type="AlphaFoldDB" id="A0A843QPJ7"/>
<evidence type="ECO:0000256" key="1">
    <source>
        <dbReference type="ARBA" id="ARBA00004651"/>
    </source>
</evidence>
<dbReference type="PANTHER" id="PTHR23530:SF1">
    <property type="entry name" value="PERMEASE, MAJOR FACILITATOR SUPERFAMILY-RELATED"/>
    <property type="match status" value="1"/>
</dbReference>
<dbReference type="InterPro" id="IPR020846">
    <property type="entry name" value="MFS_dom"/>
</dbReference>
<dbReference type="InterPro" id="IPR011701">
    <property type="entry name" value="MFS"/>
</dbReference>
<comment type="caution">
    <text evidence="8">The sequence shown here is derived from an EMBL/GenBank/DDBJ whole genome shotgun (WGS) entry which is preliminary data.</text>
</comment>
<dbReference type="InterPro" id="IPR036259">
    <property type="entry name" value="MFS_trans_sf"/>
</dbReference>
<evidence type="ECO:0000256" key="4">
    <source>
        <dbReference type="ARBA" id="ARBA00022989"/>
    </source>
</evidence>
<dbReference type="PROSITE" id="PS50850">
    <property type="entry name" value="MFS"/>
    <property type="match status" value="1"/>
</dbReference>
<dbReference type="RefSeq" id="WP_122212029.1">
    <property type="nucleotide sequence ID" value="NZ_CP104714.1"/>
</dbReference>
<dbReference type="PROSITE" id="PS00216">
    <property type="entry name" value="SUGAR_TRANSPORT_1"/>
    <property type="match status" value="1"/>
</dbReference>
<dbReference type="EMBL" id="RDCL01000090">
    <property type="protein sequence ID" value="RMW52461.1"/>
    <property type="molecule type" value="Genomic_DNA"/>
</dbReference>
<dbReference type="GO" id="GO:0022857">
    <property type="term" value="F:transmembrane transporter activity"/>
    <property type="evidence" value="ECO:0007669"/>
    <property type="project" value="InterPro"/>
</dbReference>
<keyword evidence="3 6" id="KW-0812">Transmembrane</keyword>
<feature type="transmembrane region" description="Helical" evidence="6">
    <location>
        <begin position="148"/>
        <end position="168"/>
    </location>
</feature>
<reference evidence="10 11" key="1">
    <citation type="submission" date="2018-10" db="EMBL/GenBank/DDBJ databases">
        <title>Genome sequences of five Lactobacillus pentosus strains isolated from brines of traditionally fermented spanish-style green table olives and differences between them.</title>
        <authorList>
            <person name="Jimenez Diaz R."/>
        </authorList>
    </citation>
    <scope>NUCLEOTIDE SEQUENCE [LARGE SCALE GENOMIC DNA]</scope>
    <source>
        <strain evidence="9 10">IG10</strain>
        <strain evidence="8 11">IG8</strain>
    </source>
</reference>
<dbReference type="Gene3D" id="1.20.1250.20">
    <property type="entry name" value="MFS general substrate transporter like domains"/>
    <property type="match status" value="1"/>
</dbReference>
<feature type="transmembrane region" description="Helical" evidence="6">
    <location>
        <begin position="263"/>
        <end position="279"/>
    </location>
</feature>
<feature type="transmembrane region" description="Helical" evidence="6">
    <location>
        <begin position="63"/>
        <end position="81"/>
    </location>
</feature>
<evidence type="ECO:0000313" key="11">
    <source>
        <dbReference type="Proteomes" id="UP000281061"/>
    </source>
</evidence>
<evidence type="ECO:0000313" key="10">
    <source>
        <dbReference type="Proteomes" id="UP000276249"/>
    </source>
</evidence>
<dbReference type="Pfam" id="PF07690">
    <property type="entry name" value="MFS_1"/>
    <property type="match status" value="1"/>
</dbReference>
<protein>
    <submittedName>
        <fullName evidence="8">MFS transporter</fullName>
    </submittedName>
</protein>
<feature type="domain" description="Major facilitator superfamily (MFS) profile" evidence="7">
    <location>
        <begin position="1"/>
        <end position="377"/>
    </location>
</feature>
<keyword evidence="5 6" id="KW-0472">Membrane</keyword>
<feature type="transmembrane region" description="Helical" evidence="6">
    <location>
        <begin position="87"/>
        <end position="111"/>
    </location>
</feature>
<dbReference type="EMBL" id="RDCJ01000006">
    <property type="protein sequence ID" value="RMW52870.1"/>
    <property type="molecule type" value="Genomic_DNA"/>
</dbReference>
<evidence type="ECO:0000256" key="2">
    <source>
        <dbReference type="ARBA" id="ARBA00022448"/>
    </source>
</evidence>
<proteinExistence type="predicted"/>
<comment type="subcellular location">
    <subcellularLocation>
        <location evidence="1">Cell membrane</location>
        <topology evidence="1">Multi-pass membrane protein</topology>
    </subcellularLocation>
</comment>
<dbReference type="Proteomes" id="UP000281061">
    <property type="component" value="Unassembled WGS sequence"/>
</dbReference>
<feature type="transmembrane region" description="Helical" evidence="6">
    <location>
        <begin position="232"/>
        <end position="251"/>
    </location>
</feature>
<dbReference type="Proteomes" id="UP000276249">
    <property type="component" value="Unassembled WGS sequence"/>
</dbReference>
<evidence type="ECO:0000313" key="8">
    <source>
        <dbReference type="EMBL" id="RMW52461.1"/>
    </source>
</evidence>
<dbReference type="InterPro" id="IPR053160">
    <property type="entry name" value="MFS_DHA3_Transporter"/>
</dbReference>
<evidence type="ECO:0000259" key="7">
    <source>
        <dbReference type="PROSITE" id="PS50850"/>
    </source>
</evidence>
<dbReference type="InterPro" id="IPR005829">
    <property type="entry name" value="Sugar_transporter_CS"/>
</dbReference>
<sequence>MNKLFGYAWFTTVMPELVVWMIYLKSQGWTTAQVAILEGTFTLCSALFELPSGMIADKIGRKLSLQIGELLCVVYLISYFFPQNRVIIFGGFIIFALGLSLISGSDVALLYDKVGDKQKYLKYLGYFNGIQILGTAFGNSIGGWLSQISWSFLFVTAIVIRVIAVLLVSSVDEDNIVVEDDGPFKVVSVLRFVRESKKFRRLLVCIAFSESAITLSYQYGPLLFSKEGLHTGYVSVVFGLISLLGAAAAVLAERASNKLGKKLLILLFSVSILSFVLIYTAHSQVLLIVILFMIPNIIYELWSPILESELQMISRESIRASAFSLINLVTSLILTLGSYVVGITSEDYSILQIVSVGCSLLIVVSFVSYLFLMREYAKE</sequence>
<evidence type="ECO:0000256" key="5">
    <source>
        <dbReference type="ARBA" id="ARBA00023136"/>
    </source>
</evidence>